<accession>A0AA36GJU8</accession>
<protein>
    <submittedName>
        <fullName evidence="1">Uncharacterized protein</fullName>
    </submittedName>
</protein>
<comment type="caution">
    <text evidence="1">The sequence shown here is derived from an EMBL/GenBank/DDBJ whole genome shotgun (WGS) entry which is preliminary data.</text>
</comment>
<dbReference type="EMBL" id="CATQJL010000001">
    <property type="protein sequence ID" value="CAJ0589735.1"/>
    <property type="molecule type" value="Genomic_DNA"/>
</dbReference>
<dbReference type="AlphaFoldDB" id="A0AA36GJU8"/>
<proteinExistence type="predicted"/>
<sequence>MSRALVLLLLATVIYINATPVMLAEKFVPVAADFDAPSPRLKRQFGWGIPFSGNAFGNSWGYSQSSSFNMYQTGFNTGFWG</sequence>
<evidence type="ECO:0000313" key="1">
    <source>
        <dbReference type="EMBL" id="CAJ0589735.1"/>
    </source>
</evidence>
<reference evidence="1" key="1">
    <citation type="submission" date="2023-07" db="EMBL/GenBank/DDBJ databases">
        <authorList>
            <consortium name="CYATHOMIX"/>
        </authorList>
    </citation>
    <scope>NUCLEOTIDE SEQUENCE</scope>
    <source>
        <strain evidence="1">N/A</strain>
    </source>
</reference>
<gene>
    <name evidence="1" type="ORF">CYNAS_LOCUS1718</name>
</gene>
<keyword evidence="2" id="KW-1185">Reference proteome</keyword>
<dbReference type="Proteomes" id="UP001176961">
    <property type="component" value="Unassembled WGS sequence"/>
</dbReference>
<organism evidence="1 2">
    <name type="scientific">Cylicocyclus nassatus</name>
    <name type="common">Nematode worm</name>
    <dbReference type="NCBI Taxonomy" id="53992"/>
    <lineage>
        <taxon>Eukaryota</taxon>
        <taxon>Metazoa</taxon>
        <taxon>Ecdysozoa</taxon>
        <taxon>Nematoda</taxon>
        <taxon>Chromadorea</taxon>
        <taxon>Rhabditida</taxon>
        <taxon>Rhabditina</taxon>
        <taxon>Rhabditomorpha</taxon>
        <taxon>Strongyloidea</taxon>
        <taxon>Strongylidae</taxon>
        <taxon>Cylicocyclus</taxon>
    </lineage>
</organism>
<evidence type="ECO:0000313" key="2">
    <source>
        <dbReference type="Proteomes" id="UP001176961"/>
    </source>
</evidence>
<name>A0AA36GJU8_CYLNA</name>